<keyword evidence="3 13" id="KW-0028">Amino-acid biosynthesis</keyword>
<dbReference type="InterPro" id="IPR036291">
    <property type="entry name" value="NAD(P)-bd_dom_sf"/>
</dbReference>
<keyword evidence="2 13" id="KW-0963">Cytoplasm</keyword>
<keyword evidence="8 13" id="KW-0457">Lysine biosynthesis</keyword>
<reference evidence="16" key="2">
    <citation type="journal article" date="2021" name="PeerJ">
        <title>Extensive microbial diversity within the chicken gut microbiome revealed by metagenomics and culture.</title>
        <authorList>
            <person name="Gilroy R."/>
            <person name="Ravi A."/>
            <person name="Getino M."/>
            <person name="Pursley I."/>
            <person name="Horton D.L."/>
            <person name="Alikhan N.F."/>
            <person name="Baker D."/>
            <person name="Gharbi K."/>
            <person name="Hall N."/>
            <person name="Watson M."/>
            <person name="Adriaenssens E.M."/>
            <person name="Foster-Nyarko E."/>
            <person name="Jarju S."/>
            <person name="Secka A."/>
            <person name="Antonio M."/>
            <person name="Oren A."/>
            <person name="Chaudhuri R.R."/>
            <person name="La Ragione R."/>
            <person name="Hildebrand F."/>
            <person name="Pallen M.J."/>
        </authorList>
    </citation>
    <scope>NUCLEOTIDE SEQUENCE</scope>
    <source>
        <strain evidence="16">10669</strain>
    </source>
</reference>
<comment type="subcellular location">
    <subcellularLocation>
        <location evidence="13">Cytoplasm</location>
    </subcellularLocation>
</comment>
<dbReference type="InterPro" id="IPR023940">
    <property type="entry name" value="DHDPR_bac"/>
</dbReference>
<feature type="active site" description="Proton donor/acceptor" evidence="13">
    <location>
        <position position="131"/>
    </location>
</feature>
<dbReference type="GO" id="GO:0016726">
    <property type="term" value="F:oxidoreductase activity, acting on CH or CH2 groups, NAD or NADP as acceptor"/>
    <property type="evidence" value="ECO:0007669"/>
    <property type="project" value="UniProtKB-UniRule"/>
</dbReference>
<evidence type="ECO:0000256" key="12">
    <source>
        <dbReference type="ARBA" id="ARBA00049396"/>
    </source>
</evidence>
<name>A0A9D1NK76_9BACT</name>
<evidence type="ECO:0000256" key="4">
    <source>
        <dbReference type="ARBA" id="ARBA00022857"/>
    </source>
</evidence>
<dbReference type="GO" id="GO:0050661">
    <property type="term" value="F:NADP binding"/>
    <property type="evidence" value="ECO:0007669"/>
    <property type="project" value="UniProtKB-UniRule"/>
</dbReference>
<dbReference type="EC" id="1.17.1.8" evidence="10 13"/>
<dbReference type="Pfam" id="PF01113">
    <property type="entry name" value="DapB_N"/>
    <property type="match status" value="1"/>
</dbReference>
<feature type="domain" description="Dihydrodipicolinate reductase C-terminal" evidence="15">
    <location>
        <begin position="104"/>
        <end position="239"/>
    </location>
</feature>
<dbReference type="Gene3D" id="3.30.360.10">
    <property type="entry name" value="Dihydrodipicolinate Reductase, domain 2"/>
    <property type="match status" value="1"/>
</dbReference>
<evidence type="ECO:0000256" key="5">
    <source>
        <dbReference type="ARBA" id="ARBA00022915"/>
    </source>
</evidence>
<gene>
    <name evidence="13" type="primary">dapB</name>
    <name evidence="16" type="ORF">IAC75_02690</name>
</gene>
<evidence type="ECO:0000256" key="11">
    <source>
        <dbReference type="ARBA" id="ARBA00049080"/>
    </source>
</evidence>
<feature type="active site" description="Proton donor" evidence="13">
    <location>
        <position position="135"/>
    </location>
</feature>
<organism evidence="16 17">
    <name type="scientific">Candidatus Spyradosoma merdigallinarum</name>
    <dbReference type="NCBI Taxonomy" id="2840950"/>
    <lineage>
        <taxon>Bacteria</taxon>
        <taxon>Pseudomonadati</taxon>
        <taxon>Verrucomicrobiota</taxon>
        <taxon>Opitutia</taxon>
        <taxon>Opitutia incertae sedis</taxon>
        <taxon>Candidatus Spyradosoma</taxon>
    </lineage>
</organism>
<comment type="subunit">
    <text evidence="13">Homotetramer.</text>
</comment>
<evidence type="ECO:0000256" key="7">
    <source>
        <dbReference type="ARBA" id="ARBA00023027"/>
    </source>
</evidence>
<dbReference type="GO" id="GO:0005737">
    <property type="term" value="C:cytoplasm"/>
    <property type="evidence" value="ECO:0007669"/>
    <property type="project" value="UniProtKB-SubCell"/>
</dbReference>
<evidence type="ECO:0000313" key="17">
    <source>
        <dbReference type="Proteomes" id="UP000886812"/>
    </source>
</evidence>
<evidence type="ECO:0000259" key="15">
    <source>
        <dbReference type="Pfam" id="PF05173"/>
    </source>
</evidence>
<feature type="binding site" evidence="13">
    <location>
        <begin position="98"/>
        <end position="101"/>
    </location>
    <ligand>
        <name>NAD(+)</name>
        <dbReference type="ChEBI" id="CHEBI:57540"/>
    </ligand>
</feature>
<evidence type="ECO:0000256" key="8">
    <source>
        <dbReference type="ARBA" id="ARBA00023154"/>
    </source>
</evidence>
<evidence type="ECO:0000259" key="14">
    <source>
        <dbReference type="Pfam" id="PF01113"/>
    </source>
</evidence>
<evidence type="ECO:0000256" key="1">
    <source>
        <dbReference type="ARBA" id="ARBA00006642"/>
    </source>
</evidence>
<comment type="catalytic activity">
    <reaction evidence="11 13">
        <text>(S)-2,3,4,5-tetrahydrodipicolinate + NADP(+) + H2O = (2S,4S)-4-hydroxy-2,3,4,5-tetrahydrodipicolinate + NADPH + H(+)</text>
        <dbReference type="Rhea" id="RHEA:35331"/>
        <dbReference type="ChEBI" id="CHEBI:15377"/>
        <dbReference type="ChEBI" id="CHEBI:15378"/>
        <dbReference type="ChEBI" id="CHEBI:16845"/>
        <dbReference type="ChEBI" id="CHEBI:57783"/>
        <dbReference type="ChEBI" id="CHEBI:58349"/>
        <dbReference type="ChEBI" id="CHEBI:67139"/>
        <dbReference type="EC" id="1.17.1.8"/>
    </reaction>
</comment>
<dbReference type="GO" id="GO:0051287">
    <property type="term" value="F:NAD binding"/>
    <property type="evidence" value="ECO:0007669"/>
    <property type="project" value="UniProtKB-UniRule"/>
</dbReference>
<evidence type="ECO:0000256" key="10">
    <source>
        <dbReference type="ARBA" id="ARBA00038983"/>
    </source>
</evidence>
<feature type="binding site" evidence="13">
    <location>
        <position position="132"/>
    </location>
    <ligand>
        <name>(S)-2,3,4,5-tetrahydrodipicolinate</name>
        <dbReference type="ChEBI" id="CHEBI:16845"/>
    </ligand>
</feature>
<proteinExistence type="inferred from homology"/>
<dbReference type="InterPro" id="IPR000846">
    <property type="entry name" value="DapB_N"/>
</dbReference>
<keyword evidence="6 13" id="KW-0560">Oxidoreductase</keyword>
<dbReference type="InterPro" id="IPR022663">
    <property type="entry name" value="DapB_C"/>
</dbReference>
<comment type="pathway">
    <text evidence="9 13">Amino-acid biosynthesis; L-lysine biosynthesis via DAP pathway; (S)-tetrahydrodipicolinate from L-aspartate: step 4/4.</text>
</comment>
<evidence type="ECO:0000256" key="9">
    <source>
        <dbReference type="ARBA" id="ARBA00037922"/>
    </source>
</evidence>
<dbReference type="InterPro" id="IPR022664">
    <property type="entry name" value="DapB_N_CS"/>
</dbReference>
<dbReference type="EMBL" id="DVOG01000071">
    <property type="protein sequence ID" value="HIV04042.1"/>
    <property type="molecule type" value="Genomic_DNA"/>
</dbReference>
<reference evidence="16" key="1">
    <citation type="submission" date="2020-10" db="EMBL/GenBank/DDBJ databases">
        <authorList>
            <person name="Gilroy R."/>
        </authorList>
    </citation>
    <scope>NUCLEOTIDE SEQUENCE</scope>
    <source>
        <strain evidence="16">10669</strain>
    </source>
</reference>
<dbReference type="GO" id="GO:0008839">
    <property type="term" value="F:4-hydroxy-tetrahydrodipicolinate reductase"/>
    <property type="evidence" value="ECO:0007669"/>
    <property type="project" value="UniProtKB-UniRule"/>
</dbReference>
<evidence type="ECO:0000313" key="16">
    <source>
        <dbReference type="EMBL" id="HIV04042.1"/>
    </source>
</evidence>
<evidence type="ECO:0000256" key="3">
    <source>
        <dbReference type="ARBA" id="ARBA00022605"/>
    </source>
</evidence>
<comment type="function">
    <text evidence="13">Catalyzes the conversion of 4-hydroxy-tetrahydrodipicolinate (HTPA) to tetrahydrodipicolinate.</text>
</comment>
<sequence length="243" mass="25384">MKILLNGYKGRMGQAIVAAAENAGAEIAAKSDVGEPWTREQVAACDAAVDFSFHEATPALAEICAETGTPLVIGTTGHTPEERARIEAAAKKIPVVWAGNYSVGVNVLNWLVGKAAALLDSSFQVEVVEMHHRHKKDAPSGTAAKLISLVENARGLDASAERHGRVGLVGERSRDEIGVHSLRGGSVVGDHTVIFAGEGERVELTHKAESRAIFANGAVHAAGWVVGKAPGIYGMEAVLGLDA</sequence>
<comment type="caution">
    <text evidence="13">Lacks conserved residue(s) required for the propagation of feature annotation.</text>
</comment>
<dbReference type="Pfam" id="PF05173">
    <property type="entry name" value="DapB_C"/>
    <property type="match status" value="1"/>
</dbReference>
<protein>
    <recommendedName>
        <fullName evidence="10 13">4-hydroxy-tetrahydrodipicolinate reductase</fullName>
        <shortName evidence="13">HTPA reductase</shortName>
        <ecNumber evidence="10 13">1.17.1.8</ecNumber>
    </recommendedName>
</protein>
<comment type="similarity">
    <text evidence="1 13">Belongs to the DapB family.</text>
</comment>
<dbReference type="AlphaFoldDB" id="A0A9D1NK76"/>
<dbReference type="Proteomes" id="UP000886812">
    <property type="component" value="Unassembled WGS sequence"/>
</dbReference>
<feature type="domain" description="Dihydrodipicolinate reductase N-terminal" evidence="14">
    <location>
        <begin position="1"/>
        <end position="101"/>
    </location>
</feature>
<dbReference type="NCBIfam" id="TIGR00036">
    <property type="entry name" value="dapB"/>
    <property type="match status" value="1"/>
</dbReference>
<accession>A0A9D1NK76</accession>
<keyword evidence="7 13" id="KW-0520">NAD</keyword>
<dbReference type="PROSITE" id="PS01298">
    <property type="entry name" value="DAPB"/>
    <property type="match status" value="1"/>
</dbReference>
<dbReference type="CDD" id="cd02274">
    <property type="entry name" value="DHDPR_N"/>
    <property type="match status" value="1"/>
</dbReference>
<dbReference type="FunFam" id="3.30.360.10:FF:000004">
    <property type="entry name" value="4-hydroxy-tetrahydrodipicolinate reductase"/>
    <property type="match status" value="1"/>
</dbReference>
<dbReference type="HAMAP" id="MF_00102">
    <property type="entry name" value="DapB"/>
    <property type="match status" value="1"/>
</dbReference>
<feature type="binding site" evidence="13">
    <location>
        <begin position="141"/>
        <end position="142"/>
    </location>
    <ligand>
        <name>(S)-2,3,4,5-tetrahydrodipicolinate</name>
        <dbReference type="ChEBI" id="CHEBI:16845"/>
    </ligand>
</feature>
<dbReference type="PANTHER" id="PTHR20836">
    <property type="entry name" value="DIHYDRODIPICOLINATE REDUCTASE"/>
    <property type="match status" value="1"/>
</dbReference>
<feature type="binding site" evidence="13">
    <location>
        <begin position="74"/>
        <end position="76"/>
    </location>
    <ligand>
        <name>NAD(+)</name>
        <dbReference type="ChEBI" id="CHEBI:57540"/>
    </ligand>
</feature>
<keyword evidence="5 13" id="KW-0220">Diaminopimelate biosynthesis</keyword>
<dbReference type="Gene3D" id="3.40.50.720">
    <property type="entry name" value="NAD(P)-binding Rossmann-like Domain"/>
    <property type="match status" value="1"/>
</dbReference>
<comment type="caution">
    <text evidence="13">Was originally thought to be a dihydrodipicolinate reductase (DHDPR), catalyzing the conversion of dihydrodipicolinate to tetrahydrodipicolinate. However, it was shown in E.coli that the substrate of the enzymatic reaction is not dihydrodipicolinate (DHDP) but in fact (2S,4S)-4-hydroxy-2,3,4,5-tetrahydrodipicolinic acid (HTPA), the product released by the DapA-catalyzed reaction.</text>
</comment>
<keyword evidence="4 13" id="KW-0521">NADP</keyword>
<evidence type="ECO:0000256" key="13">
    <source>
        <dbReference type="HAMAP-Rule" id="MF_00102"/>
    </source>
</evidence>
<comment type="catalytic activity">
    <reaction evidence="12 13">
        <text>(S)-2,3,4,5-tetrahydrodipicolinate + NAD(+) + H2O = (2S,4S)-4-hydroxy-2,3,4,5-tetrahydrodipicolinate + NADH + H(+)</text>
        <dbReference type="Rhea" id="RHEA:35323"/>
        <dbReference type="ChEBI" id="CHEBI:15377"/>
        <dbReference type="ChEBI" id="CHEBI:15378"/>
        <dbReference type="ChEBI" id="CHEBI:16845"/>
        <dbReference type="ChEBI" id="CHEBI:57540"/>
        <dbReference type="ChEBI" id="CHEBI:57945"/>
        <dbReference type="ChEBI" id="CHEBI:67139"/>
        <dbReference type="EC" id="1.17.1.8"/>
    </reaction>
</comment>
<dbReference type="SUPFAM" id="SSF51735">
    <property type="entry name" value="NAD(P)-binding Rossmann-fold domains"/>
    <property type="match status" value="1"/>
</dbReference>
<evidence type="ECO:0000256" key="6">
    <source>
        <dbReference type="ARBA" id="ARBA00023002"/>
    </source>
</evidence>
<feature type="binding site" evidence="13">
    <location>
        <position position="30"/>
    </location>
    <ligand>
        <name>NADP(+)</name>
        <dbReference type="ChEBI" id="CHEBI:58349"/>
    </ligand>
</feature>
<dbReference type="GO" id="GO:0019877">
    <property type="term" value="P:diaminopimelate biosynthetic process"/>
    <property type="evidence" value="ECO:0007669"/>
    <property type="project" value="UniProtKB-UniRule"/>
</dbReference>
<evidence type="ECO:0000256" key="2">
    <source>
        <dbReference type="ARBA" id="ARBA00022490"/>
    </source>
</evidence>
<dbReference type="PIRSF" id="PIRSF000161">
    <property type="entry name" value="DHPR"/>
    <property type="match status" value="1"/>
</dbReference>
<dbReference type="GO" id="GO:0009089">
    <property type="term" value="P:lysine biosynthetic process via diaminopimelate"/>
    <property type="evidence" value="ECO:0007669"/>
    <property type="project" value="UniProtKB-UniRule"/>
</dbReference>
<dbReference type="PANTHER" id="PTHR20836:SF0">
    <property type="entry name" value="4-HYDROXY-TETRAHYDRODIPICOLINATE REDUCTASE 1, CHLOROPLASTIC-RELATED"/>
    <property type="match status" value="1"/>
</dbReference>
<comment type="caution">
    <text evidence="16">The sequence shown here is derived from an EMBL/GenBank/DDBJ whole genome shotgun (WGS) entry which is preliminary data.</text>
</comment>
<dbReference type="SUPFAM" id="SSF55347">
    <property type="entry name" value="Glyceraldehyde-3-phosphate dehydrogenase-like, C-terminal domain"/>
    <property type="match status" value="1"/>
</dbReference>
<feature type="binding site" evidence="13">
    <location>
        <begin position="7"/>
        <end position="12"/>
    </location>
    <ligand>
        <name>NAD(+)</name>
        <dbReference type="ChEBI" id="CHEBI:57540"/>
    </ligand>
</feature>